<dbReference type="EMBL" id="QMQX01000014">
    <property type="protein sequence ID" value="RLE53316.1"/>
    <property type="molecule type" value="Genomic_DNA"/>
</dbReference>
<evidence type="ECO:0000256" key="1">
    <source>
        <dbReference type="SAM" id="Coils"/>
    </source>
</evidence>
<evidence type="ECO:0008006" key="4">
    <source>
        <dbReference type="Google" id="ProtNLM"/>
    </source>
</evidence>
<feature type="coiled-coil region" evidence="1">
    <location>
        <begin position="10"/>
        <end position="37"/>
    </location>
</feature>
<gene>
    <name evidence="2" type="ORF">DRJ33_01310</name>
</gene>
<accession>A0A497F1I4</accession>
<proteinExistence type="predicted"/>
<name>A0A497F1I4_9CREN</name>
<evidence type="ECO:0000313" key="3">
    <source>
        <dbReference type="Proteomes" id="UP000272051"/>
    </source>
</evidence>
<dbReference type="Proteomes" id="UP000272051">
    <property type="component" value="Unassembled WGS sequence"/>
</dbReference>
<dbReference type="AlphaFoldDB" id="A0A497F1I4"/>
<comment type="caution">
    <text evidence="2">The sequence shown here is derived from an EMBL/GenBank/DDBJ whole genome shotgun (WGS) entry which is preliminary data.</text>
</comment>
<protein>
    <recommendedName>
        <fullName evidence="4">Rubrerythrin diiron-binding domain-containing protein</fullName>
    </recommendedName>
</protein>
<organism evidence="2 3">
    <name type="scientific">Thermoproteota archaeon</name>
    <dbReference type="NCBI Taxonomy" id="2056631"/>
    <lineage>
        <taxon>Archaea</taxon>
        <taxon>Thermoproteota</taxon>
    </lineage>
</organism>
<reference evidence="2 3" key="1">
    <citation type="submission" date="2018-06" db="EMBL/GenBank/DDBJ databases">
        <title>Extensive metabolic versatility and redundancy in microbially diverse, dynamic hydrothermal sediments.</title>
        <authorList>
            <person name="Dombrowski N."/>
            <person name="Teske A."/>
            <person name="Baker B.J."/>
        </authorList>
    </citation>
    <scope>NUCLEOTIDE SEQUENCE [LARGE SCALE GENOMIC DNA]</scope>
    <source>
        <strain evidence="2">B34_G17</strain>
    </source>
</reference>
<evidence type="ECO:0000313" key="2">
    <source>
        <dbReference type="EMBL" id="RLE53316.1"/>
    </source>
</evidence>
<sequence>MESLDILELIALLNNMIVAEKQNIEELTKLYEESDNNVVKFITGSLIHDSEKHILLQRVLIDILRGEIREVDEEDKKRVLEALEKHIKVEDQAMKALESIRAKMRMKGEVKLLKSLEQMLNLQVEEERRHHRWFKEVIGILLERKESSVWREVLHKLRM</sequence>
<keyword evidence="1" id="KW-0175">Coiled coil</keyword>